<sequence>MGSFSEIRSRSRSRSQGGEEEGTQYEISEMKVEHIIEMVAGLLTKITTTNDRQHEHLHRQTPSVDVASHLTSQTTSVLAFHGKNVPSITILSYLSRINKYCPTSYEVFLSLLVYFDRMTERVNAGPMQSLRAANEQSLRERSASSESVASDLMEGVQATTPLGTQQATPPHSGNLERGKASQQGIPGTPHSRPSQPESPSLPTSPSNLDPCNLSHFFVVDSFNIHRLVIAGVTCASKFFSDIFYTNSRYAKVGGLPLSELNHLELQFLLLNDFRLSVPVEEIQAYGTMLVEFYAREVVAQKQASESMQTRSLSETSSDSASTVRADS</sequence>
<feature type="region of interest" description="Disordered" evidence="1">
    <location>
        <begin position="161"/>
        <end position="206"/>
    </location>
</feature>
<dbReference type="GO" id="GO:0000307">
    <property type="term" value="C:cyclin-dependent protein kinase holoenzyme complex"/>
    <property type="evidence" value="ECO:0007669"/>
    <property type="project" value="TreeGrafter"/>
</dbReference>
<dbReference type="GO" id="GO:0016538">
    <property type="term" value="F:cyclin-dependent protein serine/threonine kinase regulator activity"/>
    <property type="evidence" value="ECO:0007669"/>
    <property type="project" value="TreeGrafter"/>
</dbReference>
<evidence type="ECO:0000313" key="2">
    <source>
        <dbReference type="EMBL" id="KJX97230.1"/>
    </source>
</evidence>
<feature type="region of interest" description="Disordered" evidence="1">
    <location>
        <begin position="304"/>
        <end position="327"/>
    </location>
</feature>
<feature type="compositionally biased region" description="Polar residues" evidence="1">
    <location>
        <begin position="161"/>
        <end position="171"/>
    </location>
</feature>
<dbReference type="PANTHER" id="PTHR15615">
    <property type="match status" value="1"/>
</dbReference>
<gene>
    <name evidence="2" type="ORF">TI39_contig522g00003</name>
</gene>
<organism evidence="2 3">
    <name type="scientific">Zymoseptoria brevis</name>
    <dbReference type="NCBI Taxonomy" id="1047168"/>
    <lineage>
        <taxon>Eukaryota</taxon>
        <taxon>Fungi</taxon>
        <taxon>Dikarya</taxon>
        <taxon>Ascomycota</taxon>
        <taxon>Pezizomycotina</taxon>
        <taxon>Dothideomycetes</taxon>
        <taxon>Dothideomycetidae</taxon>
        <taxon>Mycosphaerellales</taxon>
        <taxon>Mycosphaerellaceae</taxon>
        <taxon>Zymoseptoria</taxon>
    </lineage>
</organism>
<dbReference type="EMBL" id="LAFY01000514">
    <property type="protein sequence ID" value="KJX97230.1"/>
    <property type="molecule type" value="Genomic_DNA"/>
</dbReference>
<name>A0A0F4GM02_9PEZI</name>
<dbReference type="GO" id="GO:0019901">
    <property type="term" value="F:protein kinase binding"/>
    <property type="evidence" value="ECO:0007669"/>
    <property type="project" value="InterPro"/>
</dbReference>
<feature type="region of interest" description="Disordered" evidence="1">
    <location>
        <begin position="1"/>
        <end position="26"/>
    </location>
</feature>
<dbReference type="AlphaFoldDB" id="A0A0F4GM02"/>
<comment type="caution">
    <text evidence="2">The sequence shown here is derived from an EMBL/GenBank/DDBJ whole genome shotgun (WGS) entry which is preliminary data.</text>
</comment>
<dbReference type="Gene3D" id="1.10.472.10">
    <property type="entry name" value="Cyclin-like"/>
    <property type="match status" value="1"/>
</dbReference>
<dbReference type="GO" id="GO:0005634">
    <property type="term" value="C:nucleus"/>
    <property type="evidence" value="ECO:0007669"/>
    <property type="project" value="TreeGrafter"/>
</dbReference>
<dbReference type="STRING" id="1047168.A0A0F4GM02"/>
<keyword evidence="2" id="KW-0418">Kinase</keyword>
<accession>A0A0F4GM02</accession>
<dbReference type="GO" id="GO:0016301">
    <property type="term" value="F:kinase activity"/>
    <property type="evidence" value="ECO:0007669"/>
    <property type="project" value="UniProtKB-KW"/>
</dbReference>
<evidence type="ECO:0000313" key="3">
    <source>
        <dbReference type="Proteomes" id="UP000033647"/>
    </source>
</evidence>
<dbReference type="Pfam" id="PF08613">
    <property type="entry name" value="Cyclin"/>
    <property type="match status" value="2"/>
</dbReference>
<dbReference type="OrthoDB" id="1060854at2759"/>
<keyword evidence="3" id="KW-1185">Reference proteome</keyword>
<feature type="compositionally biased region" description="Polar residues" evidence="1">
    <location>
        <begin position="180"/>
        <end position="206"/>
    </location>
</feature>
<dbReference type="InterPro" id="IPR013922">
    <property type="entry name" value="Cyclin_PHO80-like"/>
</dbReference>
<dbReference type="CDD" id="cd20558">
    <property type="entry name" value="CYCLIN_ScPCL7-like"/>
    <property type="match status" value="1"/>
</dbReference>
<reference evidence="2 3" key="1">
    <citation type="submission" date="2015-03" db="EMBL/GenBank/DDBJ databases">
        <title>RNA-seq based gene annotation and comparative genomics of four Zymoseptoria species reveal species-specific pathogenicity related genes and transposable element activity.</title>
        <authorList>
            <person name="Grandaubert J."/>
            <person name="Bhattacharyya A."/>
            <person name="Stukenbrock E.H."/>
        </authorList>
    </citation>
    <scope>NUCLEOTIDE SEQUENCE [LARGE SCALE GENOMIC DNA]</scope>
    <source>
        <strain evidence="2 3">Zb18110</strain>
    </source>
</reference>
<evidence type="ECO:0000256" key="1">
    <source>
        <dbReference type="SAM" id="MobiDB-lite"/>
    </source>
</evidence>
<proteinExistence type="predicted"/>
<feature type="compositionally biased region" description="Low complexity" evidence="1">
    <location>
        <begin position="309"/>
        <end position="327"/>
    </location>
</feature>
<protein>
    <submittedName>
        <fullName evidence="2">Cyclin-dependent protein kinase complex component</fullName>
    </submittedName>
</protein>
<dbReference type="Proteomes" id="UP000033647">
    <property type="component" value="Unassembled WGS sequence"/>
</dbReference>
<keyword evidence="2" id="KW-0808">Transferase</keyword>
<dbReference type="PANTHER" id="PTHR15615:SF94">
    <property type="entry name" value="PHO85 CYCLIN-6-RELATED"/>
    <property type="match status" value="1"/>
</dbReference>